<feature type="transmembrane region" description="Helical" evidence="1">
    <location>
        <begin position="21"/>
        <end position="46"/>
    </location>
</feature>
<organism evidence="2 3">
    <name type="scientific">Phrynosoma platyrhinos</name>
    <name type="common">Desert horned lizard</name>
    <dbReference type="NCBI Taxonomy" id="52577"/>
    <lineage>
        <taxon>Eukaryota</taxon>
        <taxon>Metazoa</taxon>
        <taxon>Chordata</taxon>
        <taxon>Craniata</taxon>
        <taxon>Vertebrata</taxon>
        <taxon>Euteleostomi</taxon>
        <taxon>Lepidosauria</taxon>
        <taxon>Squamata</taxon>
        <taxon>Bifurcata</taxon>
        <taxon>Unidentata</taxon>
        <taxon>Episquamata</taxon>
        <taxon>Toxicofera</taxon>
        <taxon>Iguania</taxon>
        <taxon>Phrynosomatidae</taxon>
        <taxon>Phrynosomatinae</taxon>
        <taxon>Phrynosoma</taxon>
    </lineage>
</organism>
<sequence length="174" mass="19982">MRLVGKGGRNQPDEGSLVFKYQFFCRVFAFLGLVCLFTSMVSPYWIEIDGIHSTSYAGLWNICVTRKCQDFTVTSRLTSLLTMLLYSWSTKPNSTLGSPIPPTPYPISLFWAFYMGCFACFLFLLNGLLHMLIELQNLLEEQKNNMKLKEMGSPLLEEVHKEYVLSEYKTNIFA</sequence>
<gene>
    <name evidence="2" type="ORF">JD844_005712</name>
</gene>
<protein>
    <submittedName>
        <fullName evidence="2">Uncharacterized protein</fullName>
    </submittedName>
</protein>
<reference evidence="2 3" key="1">
    <citation type="journal article" date="2022" name="Gigascience">
        <title>A chromosome-level genome assembly and annotation of the desert horned lizard, Phrynosoma platyrhinos, provides insight into chromosomal rearrangements among reptiles.</title>
        <authorList>
            <person name="Koochekian N."/>
            <person name="Ascanio A."/>
            <person name="Farleigh K."/>
            <person name="Card D.C."/>
            <person name="Schield D.R."/>
            <person name="Castoe T.A."/>
            <person name="Jezkova T."/>
        </authorList>
    </citation>
    <scope>NUCLEOTIDE SEQUENCE [LARGE SCALE GENOMIC DNA]</scope>
    <source>
        <strain evidence="2">NK-2021</strain>
    </source>
</reference>
<dbReference type="Proteomes" id="UP000826234">
    <property type="component" value="Unassembled WGS sequence"/>
</dbReference>
<name>A0ABQ7TNX6_PHRPL</name>
<proteinExistence type="predicted"/>
<dbReference type="EMBL" id="JAIPUX010000035">
    <property type="protein sequence ID" value="KAH0631404.1"/>
    <property type="molecule type" value="Genomic_DNA"/>
</dbReference>
<comment type="caution">
    <text evidence="2">The sequence shown here is derived from an EMBL/GenBank/DDBJ whole genome shotgun (WGS) entry which is preliminary data.</text>
</comment>
<keyword evidence="1" id="KW-0472">Membrane</keyword>
<evidence type="ECO:0000256" key="1">
    <source>
        <dbReference type="SAM" id="Phobius"/>
    </source>
</evidence>
<keyword evidence="1" id="KW-0812">Transmembrane</keyword>
<evidence type="ECO:0000313" key="3">
    <source>
        <dbReference type="Proteomes" id="UP000826234"/>
    </source>
</evidence>
<dbReference type="Gene3D" id="1.20.140.150">
    <property type="match status" value="1"/>
</dbReference>
<keyword evidence="1" id="KW-1133">Transmembrane helix</keyword>
<keyword evidence="3" id="KW-1185">Reference proteome</keyword>
<feature type="transmembrane region" description="Helical" evidence="1">
    <location>
        <begin position="111"/>
        <end position="133"/>
    </location>
</feature>
<evidence type="ECO:0000313" key="2">
    <source>
        <dbReference type="EMBL" id="KAH0631404.1"/>
    </source>
</evidence>
<accession>A0ABQ7TNX6</accession>